<feature type="chain" id="PRO_5009314631" evidence="2">
    <location>
        <begin position="21"/>
        <end position="143"/>
    </location>
</feature>
<dbReference type="Proteomes" id="UP000095287">
    <property type="component" value="Unplaced"/>
</dbReference>
<evidence type="ECO:0000313" key="3">
    <source>
        <dbReference type="Proteomes" id="UP000095287"/>
    </source>
</evidence>
<keyword evidence="1" id="KW-1133">Transmembrane helix</keyword>
<keyword evidence="1" id="KW-0472">Membrane</keyword>
<keyword evidence="2" id="KW-0732">Signal</keyword>
<name>A0A1I8AFT0_9BILA</name>
<sequence>MIAIYTTLIIFLSLGYLATAIPPEKNECMDKAIPFYMNSILVCDFALWPIFVQNPKMCSLLRDKDEAYIAYRNSNGEGSTSNNGNGNNICEIPQGNNKVDDYSEDLFDKMLEGLINKVITETTTKNPELNDGFRRVIRAHRGK</sequence>
<accession>A0A1I8AFT0</accession>
<feature type="signal peptide" evidence="2">
    <location>
        <begin position="1"/>
        <end position="20"/>
    </location>
</feature>
<organism evidence="3 4">
    <name type="scientific">Steinernema glaseri</name>
    <dbReference type="NCBI Taxonomy" id="37863"/>
    <lineage>
        <taxon>Eukaryota</taxon>
        <taxon>Metazoa</taxon>
        <taxon>Ecdysozoa</taxon>
        <taxon>Nematoda</taxon>
        <taxon>Chromadorea</taxon>
        <taxon>Rhabditida</taxon>
        <taxon>Tylenchina</taxon>
        <taxon>Panagrolaimomorpha</taxon>
        <taxon>Strongyloidoidea</taxon>
        <taxon>Steinernematidae</taxon>
        <taxon>Steinernema</taxon>
    </lineage>
</organism>
<reference evidence="4" key="1">
    <citation type="submission" date="2016-11" db="UniProtKB">
        <authorList>
            <consortium name="WormBaseParasite"/>
        </authorList>
    </citation>
    <scope>IDENTIFICATION</scope>
</reference>
<evidence type="ECO:0000256" key="1">
    <source>
        <dbReference type="SAM" id="Phobius"/>
    </source>
</evidence>
<protein>
    <submittedName>
        <fullName evidence="4">Uncharacterized protein</fullName>
    </submittedName>
</protein>
<evidence type="ECO:0000313" key="4">
    <source>
        <dbReference type="WBParaSite" id="L893_g5172.t1"/>
    </source>
</evidence>
<dbReference type="AlphaFoldDB" id="A0A1I8AFT0"/>
<feature type="transmembrane region" description="Helical" evidence="1">
    <location>
        <begin position="35"/>
        <end position="52"/>
    </location>
</feature>
<evidence type="ECO:0000256" key="2">
    <source>
        <dbReference type="SAM" id="SignalP"/>
    </source>
</evidence>
<keyword evidence="1" id="KW-0812">Transmembrane</keyword>
<dbReference type="WBParaSite" id="L893_g5172.t1">
    <property type="protein sequence ID" value="L893_g5172.t1"/>
    <property type="gene ID" value="L893_g5172"/>
</dbReference>
<proteinExistence type="predicted"/>
<keyword evidence="3" id="KW-1185">Reference proteome</keyword>